<dbReference type="InterPro" id="IPR002509">
    <property type="entry name" value="NODB_dom"/>
</dbReference>
<dbReference type="Pfam" id="PF01522">
    <property type="entry name" value="Polysacc_deac_1"/>
    <property type="match status" value="1"/>
</dbReference>
<evidence type="ECO:0000313" key="4">
    <source>
        <dbReference type="Proteomes" id="UP000324298"/>
    </source>
</evidence>
<keyword evidence="4" id="KW-1185">Reference proteome</keyword>
<name>A0A5A9XRA5_9BACT</name>
<comment type="caution">
    <text evidence="3">The sequence shown here is derived from an EMBL/GenBank/DDBJ whole genome shotgun (WGS) entry which is preliminary data.</text>
</comment>
<dbReference type="RefSeq" id="WP_149305659.1">
    <property type="nucleotide sequence ID" value="NZ_SRSD01000001.1"/>
</dbReference>
<dbReference type="Proteomes" id="UP000324298">
    <property type="component" value="Unassembled WGS sequence"/>
</dbReference>
<dbReference type="GO" id="GO:0016810">
    <property type="term" value="F:hydrolase activity, acting on carbon-nitrogen (but not peptide) bonds"/>
    <property type="evidence" value="ECO:0007669"/>
    <property type="project" value="InterPro"/>
</dbReference>
<feature type="region of interest" description="Disordered" evidence="1">
    <location>
        <begin position="148"/>
        <end position="177"/>
    </location>
</feature>
<evidence type="ECO:0000256" key="1">
    <source>
        <dbReference type="SAM" id="MobiDB-lite"/>
    </source>
</evidence>
<sequence>MTAPLSMRLAFGYGLAALLLLLSGCAVTVPHWRSDAYASFNAALAAAADSPAPEETDTVRRTLELADRYYKSGMVEEADSLYRLAGLRSRLLSRTLLAAQLRQGAGVDVDPDGSGQHGADVDVADEIVSLNDAVAAEQHRDDPVGASPAAIAGQPGQAVQGADSRITPLPQSHDESFPGAKSFAAALPLNVPPKARIPSLARPRTDLGRSIIYLTFDDGPSRLTLPIATYLKSQGIRATFFLLGCNVKGHEKAVTSLVAMGHRVASHTFSHDLHKLKASFARNTNEIGRTASLIDRLGGDGHMVRIPYGASSRKLVSQVAAEGAQIFTWDIDSHDSTKRGAHNRRLIEKAVLGQLAKNQRRHAIVLFHDGSGHDATLAALKDLIPILKERGYGFGLLSHNDKLASLSAPGGTAL</sequence>
<dbReference type="GO" id="GO:0005975">
    <property type="term" value="P:carbohydrate metabolic process"/>
    <property type="evidence" value="ECO:0007669"/>
    <property type="project" value="InterPro"/>
</dbReference>
<evidence type="ECO:0000313" key="3">
    <source>
        <dbReference type="EMBL" id="KAA0895075.1"/>
    </source>
</evidence>
<protein>
    <submittedName>
        <fullName evidence="3">DUF4398 domain-containing protein</fullName>
    </submittedName>
</protein>
<feature type="domain" description="NodB homology" evidence="2">
    <location>
        <begin position="210"/>
        <end position="395"/>
    </location>
</feature>
<dbReference type="OrthoDB" id="5352625at2"/>
<accession>A0A5A9XRA5</accession>
<gene>
    <name evidence="3" type="ORF">ET418_00715</name>
</gene>
<dbReference type="EMBL" id="SRSD01000001">
    <property type="protein sequence ID" value="KAA0895075.1"/>
    <property type="molecule type" value="Genomic_DNA"/>
</dbReference>
<dbReference type="InterPro" id="IPR050248">
    <property type="entry name" value="Polysacc_deacetylase_ArnD"/>
</dbReference>
<evidence type="ECO:0000259" key="2">
    <source>
        <dbReference type="PROSITE" id="PS51677"/>
    </source>
</evidence>
<dbReference type="PANTHER" id="PTHR10587">
    <property type="entry name" value="GLYCOSYL TRANSFERASE-RELATED"/>
    <property type="match status" value="1"/>
</dbReference>
<dbReference type="AlphaFoldDB" id="A0A5A9XRA5"/>
<dbReference type="InterPro" id="IPR011330">
    <property type="entry name" value="Glyco_hydro/deAcase_b/a-brl"/>
</dbReference>
<reference evidence="3 4" key="1">
    <citation type="submission" date="2019-04" db="EMBL/GenBank/DDBJ databases">
        <title>Geobacter ruber sp. nov., ferric-reducing bacteria isolated from paddy soil.</title>
        <authorList>
            <person name="Xu Z."/>
            <person name="Masuda Y."/>
            <person name="Itoh H."/>
            <person name="Senoo K."/>
        </authorList>
    </citation>
    <scope>NUCLEOTIDE SEQUENCE [LARGE SCALE GENOMIC DNA]</scope>
    <source>
        <strain evidence="3 4">Red88</strain>
    </source>
</reference>
<dbReference type="SUPFAM" id="SSF88713">
    <property type="entry name" value="Glycoside hydrolase/deacetylase"/>
    <property type="match status" value="1"/>
</dbReference>
<dbReference type="Gene3D" id="3.20.20.370">
    <property type="entry name" value="Glycoside hydrolase/deacetylase"/>
    <property type="match status" value="1"/>
</dbReference>
<organism evidence="3 4">
    <name type="scientific">Oryzomonas rubra</name>
    <dbReference type="NCBI Taxonomy" id="2509454"/>
    <lineage>
        <taxon>Bacteria</taxon>
        <taxon>Pseudomonadati</taxon>
        <taxon>Thermodesulfobacteriota</taxon>
        <taxon>Desulfuromonadia</taxon>
        <taxon>Geobacterales</taxon>
        <taxon>Geobacteraceae</taxon>
        <taxon>Oryzomonas</taxon>
    </lineage>
</organism>
<dbReference type="PROSITE" id="PS51677">
    <property type="entry name" value="NODB"/>
    <property type="match status" value="1"/>
</dbReference>
<proteinExistence type="predicted"/>
<dbReference type="PANTHER" id="PTHR10587:SF125">
    <property type="entry name" value="POLYSACCHARIDE DEACETYLASE YHEN-RELATED"/>
    <property type="match status" value="1"/>
</dbReference>